<feature type="transmembrane region" description="Helical" evidence="1">
    <location>
        <begin position="121"/>
        <end position="141"/>
    </location>
</feature>
<evidence type="ECO:0000313" key="2">
    <source>
        <dbReference type="EMBL" id="RRT61177.1"/>
    </source>
</evidence>
<evidence type="ECO:0000256" key="1">
    <source>
        <dbReference type="SAM" id="Phobius"/>
    </source>
</evidence>
<comment type="caution">
    <text evidence="2">The sequence shown here is derived from an EMBL/GenBank/DDBJ whole genome shotgun (WGS) entry which is preliminary data.</text>
</comment>
<dbReference type="AlphaFoldDB" id="A0A426ZB03"/>
<dbReference type="Proteomes" id="UP000287651">
    <property type="component" value="Unassembled WGS sequence"/>
</dbReference>
<evidence type="ECO:0000313" key="3">
    <source>
        <dbReference type="Proteomes" id="UP000287651"/>
    </source>
</evidence>
<keyword evidence="1" id="KW-0472">Membrane</keyword>
<keyword evidence="1" id="KW-1133">Transmembrane helix</keyword>
<dbReference type="PANTHER" id="PTHR33240">
    <property type="entry name" value="OS08G0508500 PROTEIN"/>
    <property type="match status" value="1"/>
</dbReference>
<reference evidence="2 3" key="1">
    <citation type="journal article" date="2014" name="Agronomy (Basel)">
        <title>A Draft Genome Sequence for Ensete ventricosum, the Drought-Tolerant Tree Against Hunger.</title>
        <authorList>
            <person name="Harrison J."/>
            <person name="Moore K.A."/>
            <person name="Paszkiewicz K."/>
            <person name="Jones T."/>
            <person name="Grant M."/>
            <person name="Ambacheew D."/>
            <person name="Muzemil S."/>
            <person name="Studholme D.J."/>
        </authorList>
    </citation>
    <scope>NUCLEOTIDE SEQUENCE [LARGE SCALE GENOMIC DNA]</scope>
</reference>
<protein>
    <recommendedName>
        <fullName evidence="4">Reverse transcriptase domain-containing protein</fullName>
    </recommendedName>
</protein>
<proteinExistence type="predicted"/>
<keyword evidence="1" id="KW-0812">Transmembrane</keyword>
<name>A0A426ZB03_ENSVE</name>
<dbReference type="EMBL" id="AMZH03007501">
    <property type="protein sequence ID" value="RRT61177.1"/>
    <property type="molecule type" value="Genomic_DNA"/>
</dbReference>
<dbReference type="PANTHER" id="PTHR33240:SF8">
    <property type="entry name" value="OS03G0439900 PROTEIN"/>
    <property type="match status" value="1"/>
</dbReference>
<evidence type="ECO:0008006" key="4">
    <source>
        <dbReference type="Google" id="ProtNLM"/>
    </source>
</evidence>
<accession>A0A426ZB03</accession>
<sequence>MKRRLDEVQKKYTKPRRIMGTTPLEGPPFIQEIQDKLISLNFRLSKLEAYDGGSDPVGHVIIFRAQMASYGTSDKLSMVEKDITPMTSALIGFTGDYISPLGTTTLLVTIGEESRSKTMMITFMVVSLPSAYNIILGLPTLNKLRVVVSTYHQAMKFFTRSRIGKVRSDLKVLRQCYLMTTSLPKKLKSELPIVDPQDMTKAPPHPESTERVLKVSLDKSRPDKVITIGSTLPKRDQVQPIVSL</sequence>
<organism evidence="2 3">
    <name type="scientific">Ensete ventricosum</name>
    <name type="common">Abyssinian banana</name>
    <name type="synonym">Musa ensete</name>
    <dbReference type="NCBI Taxonomy" id="4639"/>
    <lineage>
        <taxon>Eukaryota</taxon>
        <taxon>Viridiplantae</taxon>
        <taxon>Streptophyta</taxon>
        <taxon>Embryophyta</taxon>
        <taxon>Tracheophyta</taxon>
        <taxon>Spermatophyta</taxon>
        <taxon>Magnoliopsida</taxon>
        <taxon>Liliopsida</taxon>
        <taxon>Zingiberales</taxon>
        <taxon>Musaceae</taxon>
        <taxon>Ensete</taxon>
    </lineage>
</organism>
<gene>
    <name evidence="2" type="ORF">B296_00025109</name>
</gene>